<dbReference type="Proteomes" id="UP000326837">
    <property type="component" value="Chromosome"/>
</dbReference>
<gene>
    <name evidence="2" type="ORF">PLANPX_5698</name>
</gene>
<dbReference type="EMBL" id="AP021861">
    <property type="protein sequence ID" value="BBO36086.1"/>
    <property type="molecule type" value="Genomic_DNA"/>
</dbReference>
<evidence type="ECO:0000313" key="3">
    <source>
        <dbReference type="Proteomes" id="UP000326837"/>
    </source>
</evidence>
<dbReference type="AlphaFoldDB" id="A0A5K7XML4"/>
<accession>A0A5K7XML4</accession>
<organism evidence="2 3">
    <name type="scientific">Lacipirellula parvula</name>
    <dbReference type="NCBI Taxonomy" id="2650471"/>
    <lineage>
        <taxon>Bacteria</taxon>
        <taxon>Pseudomonadati</taxon>
        <taxon>Planctomycetota</taxon>
        <taxon>Planctomycetia</taxon>
        <taxon>Pirellulales</taxon>
        <taxon>Lacipirellulaceae</taxon>
        <taxon>Lacipirellula</taxon>
    </lineage>
</organism>
<dbReference type="KEGG" id="lpav:PLANPX_5698"/>
<keyword evidence="3" id="KW-1185">Reference proteome</keyword>
<name>A0A5K7XML4_9BACT</name>
<reference evidence="3" key="1">
    <citation type="submission" date="2019-10" db="EMBL/GenBank/DDBJ databases">
        <title>Lacipirellula parvula gen. nov., sp. nov., representing a lineage of planctomycetes widespread in freshwater anoxic habitats, and description of the family Lacipirellulaceae.</title>
        <authorList>
            <person name="Dedysh S.N."/>
            <person name="Kulichevskaya I.S."/>
            <person name="Beletsky A.V."/>
            <person name="Rakitin A.L."/>
            <person name="Mardanov A.V."/>
            <person name="Ivanova A.A."/>
            <person name="Saltykova V.X."/>
            <person name="Rijpstra W.I.C."/>
            <person name="Sinninghe Damste J.S."/>
            <person name="Ravin N.V."/>
        </authorList>
    </citation>
    <scope>NUCLEOTIDE SEQUENCE [LARGE SCALE GENOMIC DNA]</scope>
    <source>
        <strain evidence="3">PX69</strain>
    </source>
</reference>
<evidence type="ECO:0000313" key="2">
    <source>
        <dbReference type="EMBL" id="BBO36086.1"/>
    </source>
</evidence>
<proteinExistence type="predicted"/>
<protein>
    <submittedName>
        <fullName evidence="2">Uncharacterized protein</fullName>
    </submittedName>
</protein>
<feature type="region of interest" description="Disordered" evidence="1">
    <location>
        <begin position="1"/>
        <end position="26"/>
    </location>
</feature>
<sequence length="44" mass="4458">MLATGLQMHDPTSPIGAKTAKTSSPTPLSVAVAAANWKLPAAVR</sequence>
<evidence type="ECO:0000256" key="1">
    <source>
        <dbReference type="SAM" id="MobiDB-lite"/>
    </source>
</evidence>